<dbReference type="EMBL" id="CP025746">
    <property type="protein sequence ID" value="QAA35181.1"/>
    <property type="molecule type" value="Genomic_DNA"/>
</dbReference>
<keyword evidence="2" id="KW-0347">Helicase</keyword>
<organism evidence="4 5">
    <name type="scientific">Clostridium manihotivorum</name>
    <dbReference type="NCBI Taxonomy" id="2320868"/>
    <lineage>
        <taxon>Bacteria</taxon>
        <taxon>Bacillati</taxon>
        <taxon>Bacillota</taxon>
        <taxon>Clostridia</taxon>
        <taxon>Eubacteriales</taxon>
        <taxon>Clostridiaceae</taxon>
        <taxon>Clostridium</taxon>
    </lineage>
</organism>
<dbReference type="OrthoDB" id="9763644at2"/>
<dbReference type="Pfam" id="PF03288">
    <property type="entry name" value="Pox_D5"/>
    <property type="match status" value="1"/>
</dbReference>
<dbReference type="InterPro" id="IPR004968">
    <property type="entry name" value="DNA_primase/NTPase_C"/>
</dbReference>
<dbReference type="AlphaFoldDB" id="A0A3R5U8Z4"/>
<reference evidence="4 5" key="1">
    <citation type="submission" date="2018-01" db="EMBL/GenBank/DDBJ databases">
        <title>Genome Sequencing and Assembly of Anaerobacter polyendosporus strain CT4.</title>
        <authorList>
            <person name="Tachaapaikoon C."/>
            <person name="Sutheeworapong S."/>
            <person name="Jenjaroenpun P."/>
            <person name="Wongsurawat T."/>
            <person name="Nookeaw I."/>
            <person name="Cheawchanlertfa P."/>
            <person name="Kosugi A."/>
            <person name="Cheevadhanarak S."/>
            <person name="Ratanakhanokchai K."/>
        </authorList>
    </citation>
    <scope>NUCLEOTIDE SEQUENCE [LARGE SCALE GENOMIC DNA]</scope>
    <source>
        <strain evidence="4 5">CT4</strain>
    </source>
</reference>
<feature type="domain" description="DNA primase/polymerase bifunctional N-terminal" evidence="3">
    <location>
        <begin position="4"/>
        <end position="186"/>
    </location>
</feature>
<dbReference type="InterPro" id="IPR006500">
    <property type="entry name" value="Helicase_put_C_phage/plasmid"/>
</dbReference>
<dbReference type="Pfam" id="PF08706">
    <property type="entry name" value="D5_N"/>
    <property type="match status" value="1"/>
</dbReference>
<protein>
    <submittedName>
        <fullName evidence="4">DNA primase</fullName>
    </submittedName>
</protein>
<sequence length="738" mass="84368">MREIVSSHELLPLVPLTGYSKTPFCQWSKEETWIKDIDGCNIKKFSWINKEGNQKQGQVTGFSLLLGKKSNITVIDLDIGHSDTVNGVESFKELIKDLPKEDIEIINSTFIIQSPRGGYHLYFKYVEGIKGITDYFKGVGKPGIDVRTDGNLVPIPGTKIQLNGQGKALIYSIKNNSEIKPMPQSLITLFKQHQDKPVKKASNTTKISNSKYYKVVNEGEGRDNTLLSWLGSQIKNNPNMRKKENLIPYAFMYNQCYLNPPLETDIVIQKVDSVLKYALPPYCDEKGNVDTWLLVQYVMENNPCYVKGNLWFIYNKQKGCYDFLETEKVQKLFFQYAINSKDKTVNHSLEFAKKIMLTSEDARETFAEKDYINCLNGVIDIKKDSLLPHDPKYKLSVQFKANLIEHDFKTKFNNSHFKSFLEGILDTESIITLQESWGLMLSPHGKEVQNCFIYKGEGSNGKGALEEIQEALLDEKYICSIGLGDFNGDYDISSAEGKHVNIVRDDETEGKMNSKIFKSMVCSEPVKVNRKFANIVRMRFNITHFFGLNRMPYTSDKSKGFFRRPIIIPFNQSFGNEEEVRKGIANKLKDPLISDKIIRNEIDIVFTWAYEGLKRLKKNNWTVTVSNAAKQELENFKEEVDSVYAFYKNCISQSKGNLINATVLYNSYNAFCIKQKIVPVSQTNFGRQIKGYGVKKDNANGNKVYYFDISFKTENTVQEILPKEPVYNGVKACNEVKI</sequence>
<accession>A0A3R5U8Z4</accession>
<dbReference type="Gene3D" id="3.40.50.300">
    <property type="entry name" value="P-loop containing nucleotide triphosphate hydrolases"/>
    <property type="match status" value="1"/>
</dbReference>
<dbReference type="InterPro" id="IPR051620">
    <property type="entry name" value="ORF904-like_C"/>
</dbReference>
<dbReference type="SMART" id="SM00943">
    <property type="entry name" value="Prim-Pol"/>
    <property type="match status" value="1"/>
</dbReference>
<dbReference type="GO" id="GO:0004386">
    <property type="term" value="F:helicase activity"/>
    <property type="evidence" value="ECO:0007669"/>
    <property type="project" value="UniProtKB-KW"/>
</dbReference>
<dbReference type="NCBIfam" id="TIGR01613">
    <property type="entry name" value="primase_Cterm"/>
    <property type="match status" value="1"/>
</dbReference>
<dbReference type="CDD" id="cd04859">
    <property type="entry name" value="Prim_Pol"/>
    <property type="match status" value="1"/>
</dbReference>
<gene>
    <name evidence="4" type="ORF">C1I91_00735</name>
</gene>
<keyword evidence="1" id="KW-0378">Hydrolase</keyword>
<dbReference type="KEGG" id="cmah:C1I91_00735"/>
<dbReference type="PANTHER" id="PTHR35372:SF2">
    <property type="entry name" value="SF3 HELICASE DOMAIN-CONTAINING PROTEIN"/>
    <property type="match status" value="1"/>
</dbReference>
<dbReference type="Pfam" id="PF09250">
    <property type="entry name" value="Prim-Pol"/>
    <property type="match status" value="1"/>
</dbReference>
<evidence type="ECO:0000256" key="1">
    <source>
        <dbReference type="ARBA" id="ARBA00022801"/>
    </source>
</evidence>
<dbReference type="InterPro" id="IPR014818">
    <property type="entry name" value="Phage/plasmid_primase_P4_C"/>
</dbReference>
<evidence type="ECO:0000313" key="5">
    <source>
        <dbReference type="Proteomes" id="UP000286268"/>
    </source>
</evidence>
<dbReference type="InterPro" id="IPR015330">
    <property type="entry name" value="DNA_primase/pol_bifunc_N"/>
</dbReference>
<dbReference type="GO" id="GO:0016787">
    <property type="term" value="F:hydrolase activity"/>
    <property type="evidence" value="ECO:0007669"/>
    <property type="project" value="UniProtKB-KW"/>
</dbReference>
<name>A0A3R5U8Z4_9CLOT</name>
<dbReference type="Pfam" id="PF19263">
    <property type="entry name" value="DUF5906"/>
    <property type="match status" value="1"/>
</dbReference>
<evidence type="ECO:0000259" key="3">
    <source>
        <dbReference type="SMART" id="SM00943"/>
    </source>
</evidence>
<dbReference type="SUPFAM" id="SSF56747">
    <property type="entry name" value="Prim-pol domain"/>
    <property type="match status" value="1"/>
</dbReference>
<keyword evidence="5" id="KW-1185">Reference proteome</keyword>
<dbReference type="InterPro" id="IPR045455">
    <property type="entry name" value="NrS-1_pol-like_helicase"/>
</dbReference>
<evidence type="ECO:0000256" key="2">
    <source>
        <dbReference type="ARBA" id="ARBA00022806"/>
    </source>
</evidence>
<evidence type="ECO:0000313" key="4">
    <source>
        <dbReference type="EMBL" id="QAA35181.1"/>
    </source>
</evidence>
<dbReference type="PANTHER" id="PTHR35372">
    <property type="entry name" value="ATP BINDING PROTEIN-RELATED"/>
    <property type="match status" value="1"/>
</dbReference>
<dbReference type="InterPro" id="IPR027417">
    <property type="entry name" value="P-loop_NTPase"/>
</dbReference>
<dbReference type="Proteomes" id="UP000286268">
    <property type="component" value="Chromosome"/>
</dbReference>
<keyword evidence="2" id="KW-0067">ATP-binding</keyword>
<proteinExistence type="predicted"/>
<keyword evidence="2" id="KW-0547">Nucleotide-binding</keyword>